<dbReference type="GO" id="GO:0030246">
    <property type="term" value="F:carbohydrate binding"/>
    <property type="evidence" value="ECO:0007669"/>
    <property type="project" value="InterPro"/>
</dbReference>
<reference evidence="10" key="1">
    <citation type="submission" date="2016-06" db="EMBL/GenBank/DDBJ databases">
        <authorList>
            <person name="Rodrigo-Torres L."/>
            <person name="Arahal D.R."/>
        </authorList>
    </citation>
    <scope>NUCLEOTIDE SEQUENCE [LARGE SCALE GENOMIC DNA]</scope>
    <source>
        <strain evidence="10">CECT 7224</strain>
    </source>
</reference>
<evidence type="ECO:0000256" key="4">
    <source>
        <dbReference type="ARBA" id="ARBA00023277"/>
    </source>
</evidence>
<evidence type="ECO:0000256" key="8">
    <source>
        <dbReference type="PIRSR" id="PIRSR005096-3"/>
    </source>
</evidence>
<dbReference type="Gene3D" id="2.70.98.10">
    <property type="match status" value="1"/>
</dbReference>
<dbReference type="GO" id="GO:0006006">
    <property type="term" value="P:glucose metabolic process"/>
    <property type="evidence" value="ECO:0007669"/>
    <property type="project" value="TreeGrafter"/>
</dbReference>
<sequence length="346" mass="38444">MSVNEHSAERKHWGEYNIFVLANENGVKVEVSDLGATIVNFWVKDRSNIKRNIVLGYDTDDEYLSGGAYIGAVVGPWGNRIRNGEFELNGKPVQLDQNEGNSHLHGGSCALHKRRWNVTASQKQSISLQTEVINGEGGYPADLTLRVTYHLNNDNELKIDYRVDSTGDCPVNPTQHAYFNLSGRHNDIRNHVVTIDADEYWQVDSASIPINRRSVSGTVMDFLSPKKVDIGLVSQDSEIKAAKGYDHCYIIKGDGVRNVARVFEPETGIKLEVLSDRPAIQFYTGNHLTGEVMSNGKPFVQYAGLCLETQAFPDQVNMPDESASALMSADKPFQSTTVYKVHVDLP</sequence>
<name>A0A1C3JDK6_9VIBR</name>
<dbReference type="NCBIfam" id="NF008277">
    <property type="entry name" value="PRK11055.1"/>
    <property type="match status" value="1"/>
</dbReference>
<dbReference type="GO" id="GO:0033499">
    <property type="term" value="P:galactose catabolic process via UDP-galactose, Leloir pathway"/>
    <property type="evidence" value="ECO:0007669"/>
    <property type="project" value="TreeGrafter"/>
</dbReference>
<dbReference type="Pfam" id="PF01263">
    <property type="entry name" value="Aldose_epim"/>
    <property type="match status" value="1"/>
</dbReference>
<evidence type="ECO:0000256" key="6">
    <source>
        <dbReference type="PIRSR" id="PIRSR005096-1"/>
    </source>
</evidence>
<dbReference type="InterPro" id="IPR014718">
    <property type="entry name" value="GH-type_carb-bd"/>
</dbReference>
<proteinExistence type="inferred from homology"/>
<feature type="binding site" evidence="8">
    <location>
        <begin position="79"/>
        <end position="80"/>
    </location>
    <ligand>
        <name>beta-D-galactose</name>
        <dbReference type="ChEBI" id="CHEBI:27667"/>
    </ligand>
</feature>
<dbReference type="InterPro" id="IPR008183">
    <property type="entry name" value="Aldose_1/G6P_1-epimerase"/>
</dbReference>
<dbReference type="UniPathway" id="UPA00242"/>
<dbReference type="EC" id="5.1.3.3" evidence="5"/>
<comment type="catalytic activity">
    <reaction evidence="5">
        <text>alpha-D-glucose = beta-D-glucose</text>
        <dbReference type="Rhea" id="RHEA:10264"/>
        <dbReference type="ChEBI" id="CHEBI:15903"/>
        <dbReference type="ChEBI" id="CHEBI:17925"/>
        <dbReference type="EC" id="5.1.3.3"/>
    </reaction>
</comment>
<evidence type="ECO:0000256" key="5">
    <source>
        <dbReference type="PIRNR" id="PIRNR005096"/>
    </source>
</evidence>
<evidence type="ECO:0000313" key="10">
    <source>
        <dbReference type="Proteomes" id="UP000092819"/>
    </source>
</evidence>
<dbReference type="Proteomes" id="UP000092819">
    <property type="component" value="Unassembled WGS sequence"/>
</dbReference>
<dbReference type="InterPro" id="IPR015443">
    <property type="entry name" value="Aldose_1-epimerase"/>
</dbReference>
<dbReference type="InterPro" id="IPR011013">
    <property type="entry name" value="Gal_mutarotase_sf_dom"/>
</dbReference>
<keyword evidence="3 5" id="KW-0413">Isomerase</keyword>
<comment type="similarity">
    <text evidence="2 5">Belongs to the aldose epimerase family.</text>
</comment>
<evidence type="ECO:0000256" key="3">
    <source>
        <dbReference type="ARBA" id="ARBA00023235"/>
    </source>
</evidence>
<gene>
    <name evidence="9" type="primary">galM_2</name>
    <name evidence="9" type="ORF">VCE7224_01950</name>
</gene>
<evidence type="ECO:0000256" key="2">
    <source>
        <dbReference type="ARBA" id="ARBA00006206"/>
    </source>
</evidence>
<feature type="active site" description="Proton donor" evidence="6">
    <location>
        <position position="176"/>
    </location>
</feature>
<dbReference type="GO" id="GO:0004034">
    <property type="term" value="F:aldose 1-epimerase activity"/>
    <property type="evidence" value="ECO:0007669"/>
    <property type="project" value="UniProtKB-EC"/>
</dbReference>
<organism evidence="9 10">
    <name type="scientific">Vibrio celticus</name>
    <dbReference type="NCBI Taxonomy" id="446372"/>
    <lineage>
        <taxon>Bacteria</taxon>
        <taxon>Pseudomonadati</taxon>
        <taxon>Pseudomonadota</taxon>
        <taxon>Gammaproteobacteria</taxon>
        <taxon>Vibrionales</taxon>
        <taxon>Vibrionaceae</taxon>
        <taxon>Vibrio</taxon>
    </lineage>
</organism>
<dbReference type="AlphaFoldDB" id="A0A1C3JDK6"/>
<feature type="binding site" evidence="8">
    <location>
        <begin position="176"/>
        <end position="178"/>
    </location>
    <ligand>
        <name>beta-D-galactose</name>
        <dbReference type="ChEBI" id="CHEBI:27667"/>
    </ligand>
</feature>
<accession>A0A1C3JDK6</accession>
<dbReference type="PANTHER" id="PTHR10091">
    <property type="entry name" value="ALDOSE-1-EPIMERASE"/>
    <property type="match status" value="1"/>
</dbReference>
<feature type="binding site" evidence="7">
    <location>
        <position position="246"/>
    </location>
    <ligand>
        <name>beta-D-galactose</name>
        <dbReference type="ChEBI" id="CHEBI:27667"/>
    </ligand>
</feature>
<dbReference type="CDD" id="cd09019">
    <property type="entry name" value="galactose_mutarotase_like"/>
    <property type="match status" value="1"/>
</dbReference>
<evidence type="ECO:0000256" key="7">
    <source>
        <dbReference type="PIRSR" id="PIRSR005096-2"/>
    </source>
</evidence>
<keyword evidence="4 5" id="KW-0119">Carbohydrate metabolism</keyword>
<dbReference type="PIRSF" id="PIRSF005096">
    <property type="entry name" value="GALM"/>
    <property type="match status" value="1"/>
</dbReference>
<keyword evidence="10" id="KW-1185">Reference proteome</keyword>
<feature type="active site" description="Proton acceptor" evidence="6">
    <location>
        <position position="308"/>
    </location>
</feature>
<protein>
    <recommendedName>
        <fullName evidence="5">Aldose 1-epimerase</fullName>
        <ecNumber evidence="5">5.1.3.3</ecNumber>
    </recommendedName>
</protein>
<dbReference type="SUPFAM" id="SSF74650">
    <property type="entry name" value="Galactose mutarotase-like"/>
    <property type="match status" value="1"/>
</dbReference>
<dbReference type="RefSeq" id="WP_065676336.1">
    <property type="nucleotide sequence ID" value="NZ_AP025464.1"/>
</dbReference>
<dbReference type="InterPro" id="IPR047215">
    <property type="entry name" value="Galactose_mutarotase-like"/>
</dbReference>
<comment type="pathway">
    <text evidence="1 5">Carbohydrate metabolism; hexose metabolism.</text>
</comment>
<evidence type="ECO:0000256" key="1">
    <source>
        <dbReference type="ARBA" id="ARBA00005028"/>
    </source>
</evidence>
<evidence type="ECO:0000313" key="9">
    <source>
        <dbReference type="EMBL" id="SBT13206.1"/>
    </source>
</evidence>
<dbReference type="PANTHER" id="PTHR10091:SF0">
    <property type="entry name" value="GALACTOSE MUTAROTASE"/>
    <property type="match status" value="1"/>
</dbReference>
<dbReference type="EMBL" id="FLQZ01000037">
    <property type="protein sequence ID" value="SBT13206.1"/>
    <property type="molecule type" value="Genomic_DNA"/>
</dbReference>